<dbReference type="EMBL" id="CAUYUJ010017542">
    <property type="protein sequence ID" value="CAK0875677.1"/>
    <property type="molecule type" value="Genomic_DNA"/>
</dbReference>
<dbReference type="PANTHER" id="PTHR11733">
    <property type="entry name" value="ZINC METALLOPROTEASE FAMILY M13 NEPRILYSIN-RELATED"/>
    <property type="match status" value="1"/>
</dbReference>
<dbReference type="Gene3D" id="1.10.1380.10">
    <property type="entry name" value="Neutral endopeptidase , domain2"/>
    <property type="match status" value="1"/>
</dbReference>
<dbReference type="InterPro" id="IPR000718">
    <property type="entry name" value="Peptidase_M13"/>
</dbReference>
<feature type="domain" description="Peptidase M13 N-terminal" evidence="1">
    <location>
        <begin position="5"/>
        <end position="449"/>
    </location>
</feature>
<name>A0ABN9VTU2_9DINO</name>
<protein>
    <recommendedName>
        <fullName evidence="1">Peptidase M13 N-terminal domain-containing protein</fullName>
    </recommendedName>
</protein>
<organism evidence="2 3">
    <name type="scientific">Prorocentrum cordatum</name>
    <dbReference type="NCBI Taxonomy" id="2364126"/>
    <lineage>
        <taxon>Eukaryota</taxon>
        <taxon>Sar</taxon>
        <taxon>Alveolata</taxon>
        <taxon>Dinophyceae</taxon>
        <taxon>Prorocentrales</taxon>
        <taxon>Prorocentraceae</taxon>
        <taxon>Prorocentrum</taxon>
    </lineage>
</organism>
<evidence type="ECO:0000313" key="3">
    <source>
        <dbReference type="Proteomes" id="UP001189429"/>
    </source>
</evidence>
<dbReference type="PROSITE" id="PS51885">
    <property type="entry name" value="NEPRILYSIN"/>
    <property type="match status" value="1"/>
</dbReference>
<sequence>VSAADDFYRFVNHAWLSDESIPIPEEYPSWGSFVKLIDDSIKCQVRLANELIDGASTPDEKKLALTWNATMKCFEDWGKGLGDYGCIIDEIQVLGAHLEGDGETFRNGLAKYMSRCQTIDVECPFTFGKEANLKDTENIVLDLSPSGTSLPGRDYYMDSKFEEQRGFFKAHLENVAGLIGADHLTGDFVARVTRFEKKLAQISMKDDQQRLYDQYFNVTTLDEMMKDPNAMKHLEAKDANYAEHEVEDADPDMQVLTSQTWIASASDSELAATFWKQVVSDMQLREIMSANYAKNYPERSDAEEAQYRMMLFDGDYFRRLFPIILRESNRDDVKAYLQYQIISSMRSFCTKALDDEFFDSSRKLGGKKEQKPAEKRAVERMNSWLGELMGKVYVARYFPEEDKTAVHGMVKDVLGIMEKSLKGNDWLTDATKEKASLKLSRFVAKLGSPDKLKSYDTLDLVESDTLIGLRGKVVAFNKRTEFFDKINSAKDKTKWEMNPQDVNAYFHPLNNEVVSTCCCKARRRTTAHWTTAT</sequence>
<reference evidence="2" key="1">
    <citation type="submission" date="2023-10" db="EMBL/GenBank/DDBJ databases">
        <authorList>
            <person name="Chen Y."/>
            <person name="Shah S."/>
            <person name="Dougan E. K."/>
            <person name="Thang M."/>
            <person name="Chan C."/>
        </authorList>
    </citation>
    <scope>NUCLEOTIDE SEQUENCE [LARGE SCALE GENOMIC DNA]</scope>
</reference>
<dbReference type="Proteomes" id="UP001189429">
    <property type="component" value="Unassembled WGS sequence"/>
</dbReference>
<dbReference type="CDD" id="cd08662">
    <property type="entry name" value="M13"/>
    <property type="match status" value="1"/>
</dbReference>
<dbReference type="SUPFAM" id="SSF55486">
    <property type="entry name" value="Metalloproteases ('zincins'), catalytic domain"/>
    <property type="match status" value="2"/>
</dbReference>
<dbReference type="PANTHER" id="PTHR11733:SF240">
    <property type="entry name" value="GH14155P-RELATED"/>
    <property type="match status" value="1"/>
</dbReference>
<comment type="caution">
    <text evidence="2">The sequence shown here is derived from an EMBL/GenBank/DDBJ whole genome shotgun (WGS) entry which is preliminary data.</text>
</comment>
<dbReference type="InterPro" id="IPR042089">
    <property type="entry name" value="Peptidase_M13_dom_2"/>
</dbReference>
<accession>A0ABN9VTU2</accession>
<dbReference type="Pfam" id="PF05649">
    <property type="entry name" value="Peptidase_M13_N"/>
    <property type="match status" value="1"/>
</dbReference>
<feature type="non-terminal residue" evidence="2">
    <location>
        <position position="1"/>
    </location>
</feature>
<dbReference type="InterPro" id="IPR008753">
    <property type="entry name" value="Peptidase_M13_N"/>
</dbReference>
<evidence type="ECO:0000313" key="2">
    <source>
        <dbReference type="EMBL" id="CAK0875677.1"/>
    </source>
</evidence>
<evidence type="ECO:0000259" key="1">
    <source>
        <dbReference type="Pfam" id="PF05649"/>
    </source>
</evidence>
<proteinExistence type="predicted"/>
<keyword evidence="3" id="KW-1185">Reference proteome</keyword>
<gene>
    <name evidence="2" type="ORF">PCOR1329_LOCUS60287</name>
</gene>